<dbReference type="PROSITE" id="PS00134">
    <property type="entry name" value="TRYPSIN_HIS"/>
    <property type="match status" value="1"/>
</dbReference>
<dbReference type="GO" id="GO:0005615">
    <property type="term" value="C:extracellular space"/>
    <property type="evidence" value="ECO:0007669"/>
    <property type="project" value="TreeGrafter"/>
</dbReference>
<name>A0A8C4M2E2_EQUAS</name>
<evidence type="ECO:0000256" key="7">
    <source>
        <dbReference type="SAM" id="SignalP"/>
    </source>
</evidence>
<evidence type="ECO:0000256" key="4">
    <source>
        <dbReference type="ARBA" id="ARBA00022825"/>
    </source>
</evidence>
<dbReference type="InterPro" id="IPR001254">
    <property type="entry name" value="Trypsin_dom"/>
</dbReference>
<dbReference type="Ensembl" id="ENSEAST00005019252.2">
    <property type="protein sequence ID" value="ENSEASP00005017731.2"/>
    <property type="gene ID" value="ENSEASG00005012259.2"/>
</dbReference>
<feature type="signal peptide" evidence="7">
    <location>
        <begin position="1"/>
        <end position="20"/>
    </location>
</feature>
<feature type="domain" description="Peptidase S1" evidence="8">
    <location>
        <begin position="29"/>
        <end position="75"/>
    </location>
</feature>
<keyword evidence="3" id="KW-0378">Hydrolase</keyword>
<evidence type="ECO:0000256" key="2">
    <source>
        <dbReference type="ARBA" id="ARBA00022729"/>
    </source>
</evidence>
<protein>
    <recommendedName>
        <fullName evidence="8">Peptidase S1 domain-containing protein</fullName>
    </recommendedName>
</protein>
<evidence type="ECO:0000313" key="10">
    <source>
        <dbReference type="Proteomes" id="UP000694387"/>
    </source>
</evidence>
<accession>A0A8C4M2E2</accession>
<sequence>MHRLPLPLLFLLLTDAYVQALGFSAPGKIIGGTECKPHSRPYVAYLETVTSQHTLVTCGGFLIRRDFVLTAAHCAGR</sequence>
<dbReference type="Pfam" id="PF00089">
    <property type="entry name" value="Trypsin"/>
    <property type="match status" value="1"/>
</dbReference>
<dbReference type="InterPro" id="IPR018114">
    <property type="entry name" value="TRYPSIN_HIS"/>
</dbReference>
<organism evidence="9 10">
    <name type="scientific">Equus asinus</name>
    <name type="common">Donkey</name>
    <name type="synonym">Equus africanus asinus</name>
    <dbReference type="NCBI Taxonomy" id="9793"/>
    <lineage>
        <taxon>Eukaryota</taxon>
        <taxon>Metazoa</taxon>
        <taxon>Chordata</taxon>
        <taxon>Craniata</taxon>
        <taxon>Vertebrata</taxon>
        <taxon>Euteleostomi</taxon>
        <taxon>Mammalia</taxon>
        <taxon>Eutheria</taxon>
        <taxon>Laurasiatheria</taxon>
        <taxon>Perissodactyla</taxon>
        <taxon>Equidae</taxon>
        <taxon>Equus</taxon>
    </lineage>
</organism>
<dbReference type="GeneTree" id="ENSGT01030000234551"/>
<evidence type="ECO:0000259" key="8">
    <source>
        <dbReference type="Pfam" id="PF00089"/>
    </source>
</evidence>
<dbReference type="GO" id="GO:0006508">
    <property type="term" value="P:proteolysis"/>
    <property type="evidence" value="ECO:0007669"/>
    <property type="project" value="UniProtKB-KW"/>
</dbReference>
<evidence type="ECO:0000256" key="5">
    <source>
        <dbReference type="ARBA" id="ARBA00023145"/>
    </source>
</evidence>
<keyword evidence="5" id="KW-0865">Zymogen</keyword>
<reference evidence="9" key="3">
    <citation type="submission" date="2025-09" db="UniProtKB">
        <authorList>
            <consortium name="Ensembl"/>
        </authorList>
    </citation>
    <scope>IDENTIFICATION</scope>
</reference>
<keyword evidence="4" id="KW-0720">Serine protease</keyword>
<dbReference type="Proteomes" id="UP000694387">
    <property type="component" value="Chromosome 2"/>
</dbReference>
<dbReference type="PANTHER" id="PTHR24271">
    <property type="entry name" value="KALLIKREIN-RELATED"/>
    <property type="match status" value="1"/>
</dbReference>
<keyword evidence="10" id="KW-1185">Reference proteome</keyword>
<evidence type="ECO:0000256" key="6">
    <source>
        <dbReference type="ARBA" id="ARBA00023157"/>
    </source>
</evidence>
<dbReference type="Gene3D" id="2.40.10.10">
    <property type="entry name" value="Trypsin-like serine proteases"/>
    <property type="match status" value="1"/>
</dbReference>
<feature type="chain" id="PRO_5040203108" description="Peptidase S1 domain-containing protein" evidence="7">
    <location>
        <begin position="21"/>
        <end position="77"/>
    </location>
</feature>
<reference evidence="9 10" key="1">
    <citation type="journal article" date="2020" name="Nat. Commun.">
        <title>Donkey genomes provide new insights into domestication and selection for coat color.</title>
        <authorList>
            <person name="Wang"/>
            <person name="C."/>
            <person name="Li"/>
            <person name="H."/>
            <person name="Guo"/>
            <person name="Y."/>
            <person name="Huang"/>
            <person name="J."/>
            <person name="Sun"/>
            <person name="Y."/>
            <person name="Min"/>
            <person name="J."/>
            <person name="Wang"/>
            <person name="J."/>
            <person name="Fang"/>
            <person name="X."/>
            <person name="Zhao"/>
            <person name="Z."/>
            <person name="Wang"/>
            <person name="S."/>
            <person name="Zhang"/>
            <person name="Y."/>
            <person name="Liu"/>
            <person name="Q."/>
            <person name="Jiang"/>
            <person name="Q."/>
            <person name="Wang"/>
            <person name="X."/>
            <person name="Guo"/>
            <person name="Y."/>
            <person name="Yang"/>
            <person name="C."/>
            <person name="Wang"/>
            <person name="Y."/>
            <person name="Tian"/>
            <person name="F."/>
            <person name="Zhuang"/>
            <person name="G."/>
            <person name="Fan"/>
            <person name="Y."/>
            <person name="Gao"/>
            <person name="Q."/>
            <person name="Li"/>
            <person name="Y."/>
            <person name="Ju"/>
            <person name="Z."/>
            <person name="Li"/>
            <person name="J."/>
            <person name="Li"/>
            <person name="R."/>
            <person name="Hou"/>
            <person name="M."/>
            <person name="Yang"/>
            <person name="G."/>
            <person name="Liu"/>
            <person name="G."/>
            <person name="Liu"/>
            <person name="W."/>
            <person name="Guo"/>
            <person name="J."/>
            <person name="Pan"/>
            <person name="S."/>
            <person name="Fan"/>
            <person name="G."/>
            <person name="Zhang"/>
            <person name="W."/>
            <person name="Zhang"/>
            <person name="R."/>
            <person name="Yu"/>
            <person name="J."/>
            <person name="Zhang"/>
            <person name="X."/>
            <person name="Yin"/>
            <person name="Q."/>
            <person name="Ji"/>
            <person name="C."/>
            <person name="Jin"/>
            <person name="Y."/>
            <person name="Yue"/>
            <person name="G."/>
            <person name="Liu"/>
            <person name="M."/>
            <person name="Xu"/>
            <person name="J."/>
            <person name="Liu"/>
            <person name="S."/>
            <person name="Jordana"/>
            <person name="J."/>
            <person name="Noce"/>
            <person name="A."/>
            <person name="Amills"/>
            <person name="M."/>
            <person name="Wu"/>
            <person name="D.D."/>
            <person name="Li"/>
            <person name="S."/>
            <person name="Zhou"/>
            <person name="X. and Zhong"/>
            <person name="J."/>
        </authorList>
    </citation>
    <scope>NUCLEOTIDE SEQUENCE [LARGE SCALE GENOMIC DNA]</scope>
</reference>
<evidence type="ECO:0000256" key="1">
    <source>
        <dbReference type="ARBA" id="ARBA00022670"/>
    </source>
</evidence>
<dbReference type="AlphaFoldDB" id="A0A8C4M2E2"/>
<dbReference type="GO" id="GO:0004252">
    <property type="term" value="F:serine-type endopeptidase activity"/>
    <property type="evidence" value="ECO:0007669"/>
    <property type="project" value="InterPro"/>
</dbReference>
<keyword evidence="2 7" id="KW-0732">Signal</keyword>
<dbReference type="SUPFAM" id="SSF50494">
    <property type="entry name" value="Trypsin-like serine proteases"/>
    <property type="match status" value="1"/>
</dbReference>
<proteinExistence type="predicted"/>
<reference evidence="9" key="2">
    <citation type="submission" date="2025-08" db="UniProtKB">
        <authorList>
            <consortium name="Ensembl"/>
        </authorList>
    </citation>
    <scope>IDENTIFICATION</scope>
</reference>
<keyword evidence="6" id="KW-1015">Disulfide bond</keyword>
<evidence type="ECO:0000256" key="3">
    <source>
        <dbReference type="ARBA" id="ARBA00022801"/>
    </source>
</evidence>
<dbReference type="InterPro" id="IPR009003">
    <property type="entry name" value="Peptidase_S1_PA"/>
</dbReference>
<evidence type="ECO:0000313" key="9">
    <source>
        <dbReference type="Ensembl" id="ENSEASP00005017731.2"/>
    </source>
</evidence>
<dbReference type="GO" id="GO:0005737">
    <property type="term" value="C:cytoplasm"/>
    <property type="evidence" value="ECO:0007669"/>
    <property type="project" value="TreeGrafter"/>
</dbReference>
<keyword evidence="1" id="KW-0645">Protease</keyword>
<dbReference type="InterPro" id="IPR043504">
    <property type="entry name" value="Peptidase_S1_PA_chymotrypsin"/>
</dbReference>
<dbReference type="PANTHER" id="PTHR24271:SF24">
    <property type="entry name" value="CHYMASE"/>
    <property type="match status" value="1"/>
</dbReference>